<dbReference type="AlphaFoldDB" id="X1IZ39"/>
<sequence>SLFPGPVKFYNKVPVVPILQLQNFVDEFQGHIKELTHFHATLGPNLADYINSGQ</sequence>
<comment type="caution">
    <text evidence="1">The sequence shown here is derived from an EMBL/GenBank/DDBJ whole genome shotgun (WGS) entry which is preliminary data.</text>
</comment>
<reference evidence="1" key="1">
    <citation type="journal article" date="2014" name="Front. Microbiol.">
        <title>High frequency of phylogenetically diverse reductive dehalogenase-homologous genes in deep subseafloor sedimentary metagenomes.</title>
        <authorList>
            <person name="Kawai M."/>
            <person name="Futagami T."/>
            <person name="Toyoda A."/>
            <person name="Takaki Y."/>
            <person name="Nishi S."/>
            <person name="Hori S."/>
            <person name="Arai W."/>
            <person name="Tsubouchi T."/>
            <person name="Morono Y."/>
            <person name="Uchiyama I."/>
            <person name="Ito T."/>
            <person name="Fujiyama A."/>
            <person name="Inagaki F."/>
            <person name="Takami H."/>
        </authorList>
    </citation>
    <scope>NUCLEOTIDE SEQUENCE</scope>
    <source>
        <strain evidence="1">Expedition CK06-06</strain>
    </source>
</reference>
<proteinExistence type="predicted"/>
<protein>
    <submittedName>
        <fullName evidence="1">Uncharacterized protein</fullName>
    </submittedName>
</protein>
<organism evidence="1">
    <name type="scientific">marine sediment metagenome</name>
    <dbReference type="NCBI Taxonomy" id="412755"/>
    <lineage>
        <taxon>unclassified sequences</taxon>
        <taxon>metagenomes</taxon>
        <taxon>ecological metagenomes</taxon>
    </lineage>
</organism>
<accession>X1IZ39</accession>
<name>X1IZ39_9ZZZZ</name>
<gene>
    <name evidence="1" type="ORF">S03H2_47819</name>
</gene>
<evidence type="ECO:0000313" key="1">
    <source>
        <dbReference type="EMBL" id="GAH74495.1"/>
    </source>
</evidence>
<dbReference type="EMBL" id="BARU01030105">
    <property type="protein sequence ID" value="GAH74495.1"/>
    <property type="molecule type" value="Genomic_DNA"/>
</dbReference>
<feature type="non-terminal residue" evidence="1">
    <location>
        <position position="1"/>
    </location>
</feature>